<evidence type="ECO:0000313" key="2">
    <source>
        <dbReference type="Proteomes" id="UP000324354"/>
    </source>
</evidence>
<dbReference type="AlphaFoldDB" id="A0A5C0XP47"/>
<sequence>MAIKENKVIVVSSLNNQTMMLEGEVKKVEDFKFKALYKFAVENGVDIKKFMEYLSNYSWNNIGGR</sequence>
<accession>A0A5C0XP47</accession>
<dbReference type="EMBL" id="CP023154">
    <property type="protein sequence ID" value="QEK78767.1"/>
    <property type="molecule type" value="Genomic_DNA"/>
</dbReference>
<dbReference type="Proteomes" id="UP000324354">
    <property type="component" value="Chromosome"/>
</dbReference>
<proteinExistence type="predicted"/>
<gene>
    <name evidence="1" type="ORF">PFDSM3638_05575</name>
</gene>
<evidence type="ECO:0000313" key="1">
    <source>
        <dbReference type="EMBL" id="QEK78767.1"/>
    </source>
</evidence>
<protein>
    <submittedName>
        <fullName evidence="1">Uncharacterized protein</fullName>
    </submittedName>
</protein>
<organism evidence="1 2">
    <name type="scientific">Pyrococcus furiosus (strain ATCC 43587 / DSM 3638 / JCM 8422 / Vc1)</name>
    <dbReference type="NCBI Taxonomy" id="186497"/>
    <lineage>
        <taxon>Archaea</taxon>
        <taxon>Methanobacteriati</taxon>
        <taxon>Methanobacteriota</taxon>
        <taxon>Thermococci</taxon>
        <taxon>Thermococcales</taxon>
        <taxon>Thermococcaceae</taxon>
        <taxon>Pyrococcus</taxon>
    </lineage>
</organism>
<name>A0A5C0XP47_PYRFU</name>
<reference evidence="1 2" key="1">
    <citation type="submission" date="2017-08" db="EMBL/GenBank/DDBJ databases">
        <title>Resequencing and Reannotation of the genome of Pyrococcus furiosus type strain DSM3638.</title>
        <authorList>
            <person name="Reichelt R.M."/>
            <person name="Bunk B."/>
        </authorList>
    </citation>
    <scope>NUCLEOTIDE SEQUENCE [LARGE SCALE GENOMIC DNA]</scope>
    <source>
        <strain evidence="1 2">DSM 3638</strain>
    </source>
</reference>